<gene>
    <name evidence="7" type="ORF">D5H75_05600</name>
</gene>
<dbReference type="CDD" id="cd07984">
    <property type="entry name" value="LPLAT_LABLAT-like"/>
    <property type="match status" value="1"/>
</dbReference>
<evidence type="ECO:0000256" key="6">
    <source>
        <dbReference type="ARBA" id="ARBA00023315"/>
    </source>
</evidence>
<evidence type="ECO:0000313" key="7">
    <source>
        <dbReference type="EMBL" id="RJL33999.1"/>
    </source>
</evidence>
<dbReference type="PANTHER" id="PTHR30606:SF10">
    <property type="entry name" value="PHOSPHATIDYLINOSITOL MANNOSIDE ACYLTRANSFERASE"/>
    <property type="match status" value="1"/>
</dbReference>
<reference evidence="7 8" key="1">
    <citation type="submission" date="2018-09" db="EMBL/GenBank/DDBJ databases">
        <title>YIM 75507 draft genome.</title>
        <authorList>
            <person name="Tang S."/>
            <person name="Feng Y."/>
        </authorList>
    </citation>
    <scope>NUCLEOTIDE SEQUENCE [LARGE SCALE GENOMIC DNA]</scope>
    <source>
        <strain evidence="7 8">YIM 75507</strain>
    </source>
</reference>
<dbReference type="PANTHER" id="PTHR30606">
    <property type="entry name" value="LIPID A BIOSYNTHESIS LAUROYL ACYLTRANSFERASE"/>
    <property type="match status" value="1"/>
</dbReference>
<evidence type="ECO:0000256" key="5">
    <source>
        <dbReference type="ARBA" id="ARBA00023136"/>
    </source>
</evidence>
<dbReference type="GO" id="GO:0016746">
    <property type="term" value="F:acyltransferase activity"/>
    <property type="evidence" value="ECO:0007669"/>
    <property type="project" value="UniProtKB-KW"/>
</dbReference>
<evidence type="ECO:0000256" key="1">
    <source>
        <dbReference type="ARBA" id="ARBA00004533"/>
    </source>
</evidence>
<dbReference type="RefSeq" id="WP_119925298.1">
    <property type="nucleotide sequence ID" value="NZ_QZEY01000002.1"/>
</dbReference>
<keyword evidence="8" id="KW-1185">Reference proteome</keyword>
<accession>A0A3A4AZJ1</accession>
<keyword evidence="6 7" id="KW-0012">Acyltransferase</keyword>
<keyword evidence="5" id="KW-0472">Membrane</keyword>
<dbReference type="OrthoDB" id="9803456at2"/>
<keyword evidence="3" id="KW-0997">Cell inner membrane</keyword>
<evidence type="ECO:0000256" key="4">
    <source>
        <dbReference type="ARBA" id="ARBA00022679"/>
    </source>
</evidence>
<dbReference type="Proteomes" id="UP000265768">
    <property type="component" value="Unassembled WGS sequence"/>
</dbReference>
<dbReference type="InterPro" id="IPR004960">
    <property type="entry name" value="LipA_acyltrans"/>
</dbReference>
<evidence type="ECO:0000313" key="8">
    <source>
        <dbReference type="Proteomes" id="UP000265768"/>
    </source>
</evidence>
<sequence length="303" mass="33437">MSVRERAVSLGFAAGWAVLPRVPERLGAALFDRVADELWLRRGKSVRQLEANLARVVGADAASPAVRSLSRRGLRSYMRYFHEMFRLPAMSGERIMSGMVLGGEDLITSNLERGRGVVLALPHMGNWDHAGAWLVRRGVPFTTVAERLRPESLYERYKSFRESLGMEVLPLTGGEGHVFGTLAQRLRRGGVVCLPADRDLTAAGVEVEFFGETTRMPAGPAALAVHTGAALLPATLWFEGNGWRGHVHEEIAVPGAGTRQEKTAAMTQALARVFEKGVAEHPEDWHMLQRLWLADLEPRERTA</sequence>
<dbReference type="Pfam" id="PF03279">
    <property type="entry name" value="Lip_A_acyltrans"/>
    <property type="match status" value="1"/>
</dbReference>
<evidence type="ECO:0000256" key="3">
    <source>
        <dbReference type="ARBA" id="ARBA00022519"/>
    </source>
</evidence>
<evidence type="ECO:0000256" key="2">
    <source>
        <dbReference type="ARBA" id="ARBA00022475"/>
    </source>
</evidence>
<dbReference type="GO" id="GO:0005886">
    <property type="term" value="C:plasma membrane"/>
    <property type="evidence" value="ECO:0007669"/>
    <property type="project" value="UniProtKB-SubCell"/>
</dbReference>
<protein>
    <submittedName>
        <fullName evidence="7">Phosphatidylinositol mannoside acyltransferase</fullName>
    </submittedName>
</protein>
<proteinExistence type="predicted"/>
<comment type="caution">
    <text evidence="7">The sequence shown here is derived from an EMBL/GenBank/DDBJ whole genome shotgun (WGS) entry which is preliminary data.</text>
</comment>
<dbReference type="EMBL" id="QZEY01000002">
    <property type="protein sequence ID" value="RJL33999.1"/>
    <property type="molecule type" value="Genomic_DNA"/>
</dbReference>
<organism evidence="7 8">
    <name type="scientific">Bailinhaonella thermotolerans</name>
    <dbReference type="NCBI Taxonomy" id="1070861"/>
    <lineage>
        <taxon>Bacteria</taxon>
        <taxon>Bacillati</taxon>
        <taxon>Actinomycetota</taxon>
        <taxon>Actinomycetes</taxon>
        <taxon>Streptosporangiales</taxon>
        <taxon>Streptosporangiaceae</taxon>
        <taxon>Bailinhaonella</taxon>
    </lineage>
</organism>
<dbReference type="GO" id="GO:0009247">
    <property type="term" value="P:glycolipid biosynthetic process"/>
    <property type="evidence" value="ECO:0007669"/>
    <property type="project" value="UniProtKB-ARBA"/>
</dbReference>
<comment type="subcellular location">
    <subcellularLocation>
        <location evidence="1">Cell inner membrane</location>
    </subcellularLocation>
</comment>
<dbReference type="AlphaFoldDB" id="A0A3A4AZJ1"/>
<keyword evidence="2" id="KW-1003">Cell membrane</keyword>
<dbReference type="NCBIfam" id="NF005919">
    <property type="entry name" value="PRK07920.1"/>
    <property type="match status" value="1"/>
</dbReference>
<name>A0A3A4AZJ1_9ACTN</name>
<keyword evidence="4 7" id="KW-0808">Transferase</keyword>